<dbReference type="CDD" id="cd10221">
    <property type="entry name" value="ASKHA_NBD_Arp3-like"/>
    <property type="match status" value="1"/>
</dbReference>
<comment type="caution">
    <text evidence="7">The sequence shown here is derived from an EMBL/GenBank/DDBJ whole genome shotgun (WGS) entry which is preliminary data.</text>
</comment>
<dbReference type="Gene3D" id="3.90.640.10">
    <property type="entry name" value="Actin, Chain A, domain 4"/>
    <property type="match status" value="1"/>
</dbReference>
<evidence type="ECO:0000256" key="2">
    <source>
        <dbReference type="ARBA" id="ARBA00022741"/>
    </source>
</evidence>
<dbReference type="EMBL" id="MPUH01001031">
    <property type="protein sequence ID" value="OMJ71015.1"/>
    <property type="molecule type" value="Genomic_DNA"/>
</dbReference>
<dbReference type="GO" id="GO:0005524">
    <property type="term" value="F:ATP binding"/>
    <property type="evidence" value="ECO:0007669"/>
    <property type="project" value="UniProtKB-KW"/>
</dbReference>
<sequence>MDKPVVIFDNGSGYSKIGLAGNNEPNYIIPSAIACREVVGVPVSRMQCEDLDYFIGDEAFRNQQTHNLSFPVREGQVNNWDEIERYWQRSIYSLMRVEPQEHVFMLTEPPMNPPENREQMAEIMFETFDVAGLYIGVQAVLALFGCNSYKDNKTLTGTVIDSGDGVTHIIPIAHGYVISSCIKHIPIAGRDITKYVVKALRDRKEQIHPEDIMDVGREIKEKFCYVCKTMESEVKKFADPGSDKFRIYEGVGKTTGTPLRIKVGTERFLGPEVFFSPGKLTKDWDKPLDECVDTTIQNCPIDLRRDLYSNIVLSGGTTLFNNFNKRLGDEMQRRIDDRLRKYRETSGREPQPIKCSIFSPPTQRYAVWYGASQFASSSDFKNVVHTREQYLEYGPSIARRNVVFGG</sequence>
<protein>
    <recommendedName>
        <fullName evidence="9">Actin-related protein 3</fullName>
    </recommendedName>
</protein>
<dbReference type="InterPro" id="IPR004000">
    <property type="entry name" value="Actin"/>
</dbReference>
<keyword evidence="8" id="KW-1185">Reference proteome</keyword>
<dbReference type="Pfam" id="PF00022">
    <property type="entry name" value="Actin"/>
    <property type="match status" value="1"/>
</dbReference>
<dbReference type="InterPro" id="IPR043129">
    <property type="entry name" value="ATPase_NBD"/>
</dbReference>
<comment type="similarity">
    <text evidence="1 6">Belongs to the actin family.</text>
</comment>
<keyword evidence="3" id="KW-0378">Hydrolase</keyword>
<keyword evidence="2" id="KW-0547">Nucleotide-binding</keyword>
<dbReference type="InterPro" id="IPR020902">
    <property type="entry name" value="Actin/actin-like_CS"/>
</dbReference>
<dbReference type="PROSITE" id="PS01132">
    <property type="entry name" value="ACTINS_ACT_LIKE"/>
    <property type="match status" value="1"/>
</dbReference>
<evidence type="ECO:0000313" key="8">
    <source>
        <dbReference type="Proteomes" id="UP000187209"/>
    </source>
</evidence>
<gene>
    <name evidence="7" type="ORF">SteCoe_30887</name>
</gene>
<proteinExistence type="inferred from homology"/>
<evidence type="ECO:0000256" key="4">
    <source>
        <dbReference type="ARBA" id="ARBA00022840"/>
    </source>
</evidence>
<dbReference type="AlphaFoldDB" id="A0A1R2B2V5"/>
<evidence type="ECO:0000256" key="6">
    <source>
        <dbReference type="RuleBase" id="RU000487"/>
    </source>
</evidence>
<dbReference type="PANTHER" id="PTHR11937">
    <property type="entry name" value="ACTIN"/>
    <property type="match status" value="1"/>
</dbReference>
<evidence type="ECO:0000256" key="3">
    <source>
        <dbReference type="ARBA" id="ARBA00022801"/>
    </source>
</evidence>
<dbReference type="SMART" id="SM00268">
    <property type="entry name" value="ACTIN"/>
    <property type="match status" value="1"/>
</dbReference>
<evidence type="ECO:0000256" key="1">
    <source>
        <dbReference type="ARBA" id="ARBA00006752"/>
    </source>
</evidence>
<evidence type="ECO:0000256" key="5">
    <source>
        <dbReference type="ARBA" id="ARBA00049360"/>
    </source>
</evidence>
<reference evidence="7 8" key="1">
    <citation type="submission" date="2016-11" db="EMBL/GenBank/DDBJ databases">
        <title>The macronuclear genome of Stentor coeruleus: a giant cell with tiny introns.</title>
        <authorList>
            <person name="Slabodnick M."/>
            <person name="Ruby J.G."/>
            <person name="Reiff S.B."/>
            <person name="Swart E.C."/>
            <person name="Gosai S."/>
            <person name="Prabakaran S."/>
            <person name="Witkowska E."/>
            <person name="Larue G.E."/>
            <person name="Fisher S."/>
            <person name="Freeman R.M."/>
            <person name="Gunawardena J."/>
            <person name="Chu W."/>
            <person name="Stover N.A."/>
            <person name="Gregory B.D."/>
            <person name="Nowacki M."/>
            <person name="Derisi J."/>
            <person name="Roy S.W."/>
            <person name="Marshall W.F."/>
            <person name="Sood P."/>
        </authorList>
    </citation>
    <scope>NUCLEOTIDE SEQUENCE [LARGE SCALE GENOMIC DNA]</scope>
    <source>
        <strain evidence="7">WM001</strain>
    </source>
</reference>
<accession>A0A1R2B2V5</accession>
<dbReference type="OrthoDB" id="421448at2759"/>
<dbReference type="PRINTS" id="PR00190">
    <property type="entry name" value="ACTIN"/>
</dbReference>
<dbReference type="FunFam" id="3.30.420.40:FF:000029">
    <property type="entry name" value="Actin-related protein 3"/>
    <property type="match status" value="1"/>
</dbReference>
<dbReference type="SUPFAM" id="SSF53067">
    <property type="entry name" value="Actin-like ATPase domain"/>
    <property type="match status" value="2"/>
</dbReference>
<dbReference type="GO" id="GO:0016787">
    <property type="term" value="F:hydrolase activity"/>
    <property type="evidence" value="ECO:0007669"/>
    <property type="project" value="UniProtKB-KW"/>
</dbReference>
<keyword evidence="4" id="KW-0067">ATP-binding</keyword>
<name>A0A1R2B2V5_9CILI</name>
<comment type="catalytic activity">
    <reaction evidence="5">
        <text>ATP + H2O = ADP + phosphate + H(+)</text>
        <dbReference type="Rhea" id="RHEA:13065"/>
        <dbReference type="ChEBI" id="CHEBI:15377"/>
        <dbReference type="ChEBI" id="CHEBI:15378"/>
        <dbReference type="ChEBI" id="CHEBI:30616"/>
        <dbReference type="ChEBI" id="CHEBI:43474"/>
        <dbReference type="ChEBI" id="CHEBI:456216"/>
    </reaction>
</comment>
<dbReference type="Gene3D" id="3.30.420.40">
    <property type="match status" value="2"/>
</dbReference>
<organism evidence="7 8">
    <name type="scientific">Stentor coeruleus</name>
    <dbReference type="NCBI Taxonomy" id="5963"/>
    <lineage>
        <taxon>Eukaryota</taxon>
        <taxon>Sar</taxon>
        <taxon>Alveolata</taxon>
        <taxon>Ciliophora</taxon>
        <taxon>Postciliodesmatophora</taxon>
        <taxon>Heterotrichea</taxon>
        <taxon>Heterotrichida</taxon>
        <taxon>Stentoridae</taxon>
        <taxon>Stentor</taxon>
    </lineage>
</organism>
<dbReference type="Proteomes" id="UP000187209">
    <property type="component" value="Unassembled WGS sequence"/>
</dbReference>
<evidence type="ECO:0000313" key="7">
    <source>
        <dbReference type="EMBL" id="OMJ71015.1"/>
    </source>
</evidence>
<dbReference type="FunFam" id="3.30.420.40:FF:000058">
    <property type="entry name" value="Putative actin-related protein 5"/>
    <property type="match status" value="1"/>
</dbReference>
<dbReference type="PROSITE" id="PS51257">
    <property type="entry name" value="PROKAR_LIPOPROTEIN"/>
    <property type="match status" value="1"/>
</dbReference>
<evidence type="ECO:0008006" key="9">
    <source>
        <dbReference type="Google" id="ProtNLM"/>
    </source>
</evidence>